<dbReference type="RefSeq" id="WP_074712253.1">
    <property type="nucleotide sequence ID" value="NZ_FNTV01000001.1"/>
</dbReference>
<keyword evidence="1" id="KW-0378">Hydrolase</keyword>
<evidence type="ECO:0000313" key="2">
    <source>
        <dbReference type="Proteomes" id="UP000182725"/>
    </source>
</evidence>
<keyword evidence="1" id="KW-0067">ATP-binding</keyword>
<dbReference type="NCBIfam" id="TIGR03816">
    <property type="entry name" value="tadE_like_DECH"/>
    <property type="match status" value="1"/>
</dbReference>
<protein>
    <submittedName>
        <fullName evidence="1">Helicase/secretion neighborhood TadE-like protein</fullName>
    </submittedName>
</protein>
<name>A0A1H5MIB6_9MICC</name>
<gene>
    <name evidence="1" type="ORF">SAMN04489740_2954</name>
</gene>
<accession>A0A1H5MIB6</accession>
<evidence type="ECO:0000313" key="1">
    <source>
        <dbReference type="EMBL" id="SEE88923.1"/>
    </source>
</evidence>
<dbReference type="AlphaFoldDB" id="A0A1H5MIB6"/>
<dbReference type="EMBL" id="FNTV01000001">
    <property type="protein sequence ID" value="SEE88923.1"/>
    <property type="molecule type" value="Genomic_DNA"/>
</dbReference>
<proteinExistence type="predicted"/>
<dbReference type="InterPro" id="IPR021202">
    <property type="entry name" value="Rv3654c-like"/>
</dbReference>
<keyword evidence="1" id="KW-0347">Helicase</keyword>
<reference evidence="1 2" key="1">
    <citation type="submission" date="2016-10" db="EMBL/GenBank/DDBJ databases">
        <authorList>
            <person name="de Groot N.N."/>
        </authorList>
    </citation>
    <scope>NUCLEOTIDE SEQUENCE [LARGE SCALE GENOMIC DNA]</scope>
    <source>
        <strain evidence="1 2">DSM 22274</strain>
    </source>
</reference>
<sequence length="121" mass="12091">MDKRENGAGTVLAMGLVFAILVLMLMVMALGHAAVAASKAATAADLSALAAADAYRGLSTGPPCQIAGDVAALHGASLIECRLAGDQSVQVKVSIKTALPWLSTGMARAGPPPDTVLPGQP</sequence>
<organism evidence="1 2">
    <name type="scientific">Arthrobacter alpinus</name>
    <dbReference type="NCBI Taxonomy" id="656366"/>
    <lineage>
        <taxon>Bacteria</taxon>
        <taxon>Bacillati</taxon>
        <taxon>Actinomycetota</taxon>
        <taxon>Actinomycetes</taxon>
        <taxon>Micrococcales</taxon>
        <taxon>Micrococcaceae</taxon>
        <taxon>Arthrobacter</taxon>
    </lineage>
</organism>
<dbReference type="Proteomes" id="UP000182725">
    <property type="component" value="Unassembled WGS sequence"/>
</dbReference>
<dbReference type="GO" id="GO:0004386">
    <property type="term" value="F:helicase activity"/>
    <property type="evidence" value="ECO:0007669"/>
    <property type="project" value="UniProtKB-KW"/>
</dbReference>
<keyword evidence="1" id="KW-0547">Nucleotide-binding</keyword>